<feature type="compositionally biased region" description="Polar residues" evidence="1">
    <location>
        <begin position="513"/>
        <end position="531"/>
    </location>
</feature>
<dbReference type="Gene3D" id="2.30.29.30">
    <property type="entry name" value="Pleckstrin-homology domain (PH domain)/Phosphotyrosine-binding domain (PTB)"/>
    <property type="match status" value="1"/>
</dbReference>
<accession>A0A6P4FH15</accession>
<evidence type="ECO:0000313" key="3">
    <source>
        <dbReference type="RefSeq" id="XP_016989725.1"/>
    </source>
</evidence>
<dbReference type="RefSeq" id="XP_016989725.1">
    <property type="nucleotide sequence ID" value="XM_017134236.1"/>
</dbReference>
<feature type="domain" description="PH" evidence="2">
    <location>
        <begin position="197"/>
        <end position="300"/>
    </location>
</feature>
<organism evidence="3">
    <name type="scientific">Drosophila rhopaloa</name>
    <name type="common">Fruit fly</name>
    <dbReference type="NCBI Taxonomy" id="1041015"/>
    <lineage>
        <taxon>Eukaryota</taxon>
        <taxon>Metazoa</taxon>
        <taxon>Ecdysozoa</taxon>
        <taxon>Arthropoda</taxon>
        <taxon>Hexapoda</taxon>
        <taxon>Insecta</taxon>
        <taxon>Pterygota</taxon>
        <taxon>Neoptera</taxon>
        <taxon>Endopterygota</taxon>
        <taxon>Diptera</taxon>
        <taxon>Brachycera</taxon>
        <taxon>Muscomorpha</taxon>
        <taxon>Ephydroidea</taxon>
        <taxon>Drosophilidae</taxon>
        <taxon>Drosophila</taxon>
        <taxon>Sophophora</taxon>
    </lineage>
</organism>
<sequence>MDTKATTKRAEIDQFLLDVRAHFRASLETSEYENASNLFHMTAAEQTAALLTRCEILLAASGCGSGSGSGLGCADEQAAGNHRTSLVDCVDSKVGGETGPSGYLEMLASPSSSKNSLSASREYIDLGSSGSLDRCAANQPVAGSVDKEPHQQLYEICQGQGTGQDEDEAQQAITFTHELIIDCPYADLPAGHLALQRSTKYGQLQRIVPKRLFFDQTRKCYCGILNDWMLCYADGPTACRPSSTLYLKCSSIEIEHFGEGKRRDICFQITTDDPNKKFVYQANNEVDAKEWIHAIEAAIRGDVGAHPHLKSPPPRKLPTPPVQKKSTYTAADIIYEEPSPIYGLMDSSTMVLPKLPEKNNSPNALARRFEYDVPKCPAQPLQEASARVVSVGGEVESLGLLHEPDMKVQPLPSSLHGNMSLDFQARVKTVHSELSTQLSAGGPSPDRLKKAVKKSYTNGSETEMLSPLTSPAHTPTKEQKKQRKSPTMPQISPVSKDCDKLARNWFLSRLNKSAGSKTTTAGSGSPNNTKCKQSEKENLLTDAELGEGYDASPGDRDHGLPGSPPTSPCLKAEAKSKVNMIINQFESSGHLSTMFSVEALAANALASLTSFCESDGCNNYEPIMPLATTPSSFLKKV</sequence>
<gene>
    <name evidence="3 4" type="primary">LOC108051931</name>
</gene>
<evidence type="ECO:0000259" key="2">
    <source>
        <dbReference type="PROSITE" id="PS50003"/>
    </source>
</evidence>
<dbReference type="InterPro" id="IPR001849">
    <property type="entry name" value="PH_domain"/>
</dbReference>
<evidence type="ECO:0000313" key="4">
    <source>
        <dbReference type="RefSeq" id="XP_016989726.1"/>
    </source>
</evidence>
<dbReference type="AlphaFoldDB" id="A0A6P4FH15"/>
<dbReference type="OMA" id="TFTHELI"/>
<evidence type="ECO:0000256" key="1">
    <source>
        <dbReference type="SAM" id="MobiDB-lite"/>
    </source>
</evidence>
<feature type="compositionally biased region" description="Polar residues" evidence="1">
    <location>
        <begin position="455"/>
        <end position="473"/>
    </location>
</feature>
<dbReference type="RefSeq" id="XP_016989725.2">
    <property type="nucleotide sequence ID" value="XM_017134236.2"/>
</dbReference>
<feature type="region of interest" description="Disordered" evidence="1">
    <location>
        <begin position="513"/>
        <end position="569"/>
    </location>
</feature>
<name>A0A6P4FH15_DRORH</name>
<proteinExistence type="predicted"/>
<feature type="region of interest" description="Disordered" evidence="1">
    <location>
        <begin position="434"/>
        <end position="495"/>
    </location>
</feature>
<dbReference type="FunFam" id="2.30.29.30:FF:000467">
    <property type="entry name" value="Blown fuse, isoform B"/>
    <property type="match status" value="1"/>
</dbReference>
<dbReference type="RefSeq" id="XP_016989726.1">
    <property type="nucleotide sequence ID" value="XM_017134237.1"/>
</dbReference>
<dbReference type="SUPFAM" id="SSF50729">
    <property type="entry name" value="PH domain-like"/>
    <property type="match status" value="1"/>
</dbReference>
<dbReference type="PROSITE" id="PS50003">
    <property type="entry name" value="PH_DOMAIN"/>
    <property type="match status" value="1"/>
</dbReference>
<dbReference type="SMART" id="SM00233">
    <property type="entry name" value="PH"/>
    <property type="match status" value="1"/>
</dbReference>
<reference evidence="3 4" key="1">
    <citation type="submission" date="2025-04" db="UniProtKB">
        <authorList>
            <consortium name="RefSeq"/>
        </authorList>
    </citation>
    <scope>IDENTIFICATION</scope>
</reference>
<dbReference type="OrthoDB" id="243840at2759"/>
<dbReference type="Pfam" id="PF00169">
    <property type="entry name" value="PH"/>
    <property type="match status" value="1"/>
</dbReference>
<dbReference type="InterPro" id="IPR011993">
    <property type="entry name" value="PH-like_dom_sf"/>
</dbReference>
<protein>
    <submittedName>
        <fullName evidence="3 4">Uncharacterized protein LOC108051931</fullName>
    </submittedName>
</protein>
<dbReference type="RefSeq" id="XP_016989726.2">
    <property type="nucleotide sequence ID" value="XM_017134237.2"/>
</dbReference>
<dbReference type="CDD" id="cd00821">
    <property type="entry name" value="PH"/>
    <property type="match status" value="1"/>
</dbReference>